<name>A0ABV0LKR0_9PSEU</name>
<evidence type="ECO:0000313" key="2">
    <source>
        <dbReference type="EMBL" id="MEQ0562909.1"/>
    </source>
</evidence>
<dbReference type="Pfam" id="PF01966">
    <property type="entry name" value="HD"/>
    <property type="match status" value="1"/>
</dbReference>
<sequence>MTDRLRSALDAPGFAPLPGRARVLLEELGAQPRLGAHLRVVHDVAVALTGWARPRAAFDVTVVLFGAATHDIGKIRHPEELSGPGARHEPAGYSMLLEQGVEEASARFARTHGSWDAPDVTLEDLLVSLADKVWKGKRVPGLEERVAGLLGGPRWETFLALDDELERLAAGADARLAFQASYPTIE</sequence>
<dbReference type="InterPro" id="IPR006674">
    <property type="entry name" value="HD_domain"/>
</dbReference>
<evidence type="ECO:0000259" key="1">
    <source>
        <dbReference type="Pfam" id="PF01966"/>
    </source>
</evidence>
<protein>
    <submittedName>
        <fullName evidence="2">HD domain-containing protein</fullName>
    </submittedName>
</protein>
<dbReference type="Proteomes" id="UP001440984">
    <property type="component" value="Unassembled WGS sequence"/>
</dbReference>
<proteinExistence type="predicted"/>
<keyword evidence="3" id="KW-1185">Reference proteome</keyword>
<dbReference type="EMBL" id="JBDZYD010000011">
    <property type="protein sequence ID" value="MEQ0562909.1"/>
    <property type="molecule type" value="Genomic_DNA"/>
</dbReference>
<reference evidence="2 3" key="1">
    <citation type="submission" date="2024-05" db="EMBL/GenBank/DDBJ databases">
        <authorList>
            <person name="Zhao H."/>
            <person name="Xu Y."/>
            <person name="Lin S."/>
            <person name="Spain J.C."/>
            <person name="Zhou N.-Y."/>
        </authorList>
    </citation>
    <scope>NUCLEOTIDE SEQUENCE [LARGE SCALE GENOMIC DNA]</scope>
    <source>
        <strain evidence="2 3">NEAU-NG30</strain>
    </source>
</reference>
<dbReference type="SUPFAM" id="SSF109604">
    <property type="entry name" value="HD-domain/PDEase-like"/>
    <property type="match status" value="1"/>
</dbReference>
<dbReference type="RefSeq" id="WP_348954013.1">
    <property type="nucleotide sequence ID" value="NZ_JBDZYD010000011.1"/>
</dbReference>
<organism evidence="2 3">
    <name type="scientific">Amycolatopsis melonis</name>
    <dbReference type="NCBI Taxonomy" id="3156488"/>
    <lineage>
        <taxon>Bacteria</taxon>
        <taxon>Bacillati</taxon>
        <taxon>Actinomycetota</taxon>
        <taxon>Actinomycetes</taxon>
        <taxon>Pseudonocardiales</taxon>
        <taxon>Pseudonocardiaceae</taxon>
        <taxon>Amycolatopsis</taxon>
    </lineage>
</organism>
<accession>A0ABV0LKR0</accession>
<comment type="caution">
    <text evidence="2">The sequence shown here is derived from an EMBL/GenBank/DDBJ whole genome shotgun (WGS) entry which is preliminary data.</text>
</comment>
<feature type="domain" description="HD" evidence="1">
    <location>
        <begin position="55"/>
        <end position="133"/>
    </location>
</feature>
<gene>
    <name evidence="2" type="ORF">ABJI51_27845</name>
</gene>
<evidence type="ECO:0000313" key="3">
    <source>
        <dbReference type="Proteomes" id="UP001440984"/>
    </source>
</evidence>